<evidence type="ECO:0000313" key="2">
    <source>
        <dbReference type="Proteomes" id="UP001500751"/>
    </source>
</evidence>
<accession>A0ABN2VLA4</accession>
<keyword evidence="2" id="KW-1185">Reference proteome</keyword>
<comment type="caution">
    <text evidence="1">The sequence shown here is derived from an EMBL/GenBank/DDBJ whole genome shotgun (WGS) entry which is preliminary data.</text>
</comment>
<name>A0ABN2VLA4_9ACTN</name>
<sequence length="170" mass="18501">MRAVLPFAAAKLLPLDLECPRVRGRLILLYEEPLFFPFSQLTAKLARTGTTAIVTGLGGDELVALSESEAPHLDLNRMPVMPPWAGPAAVTLLEYADVGTAPPAPINSMTLLALESTAPPLLREGIWPIHPRVCHEQHTGVGLDREHHRIGWSPAGRHPAVHQKNHCPAF</sequence>
<dbReference type="RefSeq" id="WP_344671792.1">
    <property type="nucleotide sequence ID" value="NZ_BAAAQN010000093.1"/>
</dbReference>
<organism evidence="1 2">
    <name type="scientific">Catenulispora yoronensis</name>
    <dbReference type="NCBI Taxonomy" id="450799"/>
    <lineage>
        <taxon>Bacteria</taxon>
        <taxon>Bacillati</taxon>
        <taxon>Actinomycetota</taxon>
        <taxon>Actinomycetes</taxon>
        <taxon>Catenulisporales</taxon>
        <taxon>Catenulisporaceae</taxon>
        <taxon>Catenulispora</taxon>
    </lineage>
</organism>
<evidence type="ECO:0000313" key="1">
    <source>
        <dbReference type="EMBL" id="GAA2063683.1"/>
    </source>
</evidence>
<gene>
    <name evidence="1" type="ORF">GCM10009839_88790</name>
</gene>
<dbReference type="EMBL" id="BAAAQN010000093">
    <property type="protein sequence ID" value="GAA2063683.1"/>
    <property type="molecule type" value="Genomic_DNA"/>
</dbReference>
<reference evidence="1 2" key="1">
    <citation type="journal article" date="2019" name="Int. J. Syst. Evol. Microbiol.">
        <title>The Global Catalogue of Microorganisms (GCM) 10K type strain sequencing project: providing services to taxonomists for standard genome sequencing and annotation.</title>
        <authorList>
            <consortium name="The Broad Institute Genomics Platform"/>
            <consortium name="The Broad Institute Genome Sequencing Center for Infectious Disease"/>
            <person name="Wu L."/>
            <person name="Ma J."/>
        </authorList>
    </citation>
    <scope>NUCLEOTIDE SEQUENCE [LARGE SCALE GENOMIC DNA]</scope>
    <source>
        <strain evidence="1 2">JCM 16014</strain>
    </source>
</reference>
<protein>
    <submittedName>
        <fullName evidence="1">Uncharacterized protein</fullName>
    </submittedName>
</protein>
<proteinExistence type="predicted"/>
<dbReference type="Proteomes" id="UP001500751">
    <property type="component" value="Unassembled WGS sequence"/>
</dbReference>